<dbReference type="CDD" id="cd01646">
    <property type="entry name" value="RT_Bac_retron_I"/>
    <property type="match status" value="1"/>
</dbReference>
<dbReference type="SUPFAM" id="SSF56672">
    <property type="entry name" value="DNA/RNA polymerases"/>
    <property type="match status" value="1"/>
</dbReference>
<name>A0A8S5RS28_9CAUD</name>
<dbReference type="Pfam" id="PF00078">
    <property type="entry name" value="RVT_1"/>
    <property type="match status" value="1"/>
</dbReference>
<dbReference type="InterPro" id="IPR000477">
    <property type="entry name" value="RT_dom"/>
</dbReference>
<dbReference type="PROSITE" id="PS50878">
    <property type="entry name" value="RT_POL"/>
    <property type="match status" value="1"/>
</dbReference>
<dbReference type="InterPro" id="IPR043502">
    <property type="entry name" value="DNA/RNA_pol_sf"/>
</dbReference>
<sequence length="384" mass="45600">MKIKNVFELIFSMENLHAALEDASQGRRYQTDVLEYNMDAYEKLTELREEILNGSYEIEKYYIFYVHEPKLRMIMSIQFKHRVVQWAIYRIVNPMLVPGYISDSYGCIPGRGSLSAMQCLRSWVDMVSRQEENWYYLKLDISKYFYRICHRILKEILAKKIKDKQLLNVLYRIIDCSHTPFGLPPGKKPEEVPLEERLYEVGMPIGNLLSQMFANLYLDQLDQFCKRVLRIKFYVRYMDDVIILCNSKEQLHEWKMRINEFLNNELELNLNEKTCIRPIGQGIEFVGYRIWPYKTCLRKSTTLRMKRSLKEIRRQYAAGEITLERAHQTFQSYLGMLSHTDSQELLDKINGDMILQRAEGGAIDIEEERFIYLLTQPSRNVCHG</sequence>
<dbReference type="EMBL" id="BK057794">
    <property type="protein sequence ID" value="DAE92065.1"/>
    <property type="molecule type" value="Genomic_DNA"/>
</dbReference>
<evidence type="ECO:0000313" key="2">
    <source>
        <dbReference type="EMBL" id="DAE92065.1"/>
    </source>
</evidence>
<dbReference type="PANTHER" id="PTHR34047">
    <property type="entry name" value="NUCLEAR INTRON MATURASE 1, MITOCHONDRIAL-RELATED"/>
    <property type="match status" value="1"/>
</dbReference>
<accession>A0A8S5RS28</accession>
<organism evidence="2">
    <name type="scientific">Myoviridae sp. ct5xZ3</name>
    <dbReference type="NCBI Taxonomy" id="2827601"/>
    <lineage>
        <taxon>Viruses</taxon>
        <taxon>Duplodnaviria</taxon>
        <taxon>Heunggongvirae</taxon>
        <taxon>Uroviricota</taxon>
        <taxon>Caudoviricetes</taxon>
    </lineage>
</organism>
<evidence type="ECO:0000259" key="1">
    <source>
        <dbReference type="PROSITE" id="PS50878"/>
    </source>
</evidence>
<reference evidence="2" key="1">
    <citation type="journal article" date="2021" name="Proc. Natl. Acad. Sci. U.S.A.">
        <title>A Catalog of Tens of Thousands of Viruses from Human Metagenomes Reveals Hidden Associations with Chronic Diseases.</title>
        <authorList>
            <person name="Tisza M.J."/>
            <person name="Buck C.B."/>
        </authorList>
    </citation>
    <scope>NUCLEOTIDE SEQUENCE</scope>
    <source>
        <strain evidence="2">Ct5xZ3</strain>
    </source>
</reference>
<protein>
    <recommendedName>
        <fullName evidence="1">Reverse transcriptase domain-containing protein</fullName>
    </recommendedName>
</protein>
<dbReference type="PANTHER" id="PTHR34047:SF8">
    <property type="entry name" value="PROTEIN YKFC"/>
    <property type="match status" value="1"/>
</dbReference>
<dbReference type="InterPro" id="IPR051083">
    <property type="entry name" value="GrpII_Intron_Splice-Mob/Def"/>
</dbReference>
<feature type="domain" description="Reverse transcriptase" evidence="1">
    <location>
        <begin position="1"/>
        <end position="290"/>
    </location>
</feature>
<proteinExistence type="predicted"/>